<dbReference type="InterPro" id="IPR038081">
    <property type="entry name" value="CalX-like_sf"/>
</dbReference>
<dbReference type="NCBIfam" id="TIGR04312">
    <property type="entry name" value="choice_anch_B"/>
    <property type="match status" value="1"/>
</dbReference>
<keyword evidence="2" id="KW-0677">Repeat</keyword>
<proteinExistence type="predicted"/>
<dbReference type="SUPFAM" id="SSF141072">
    <property type="entry name" value="CalX-like"/>
    <property type="match status" value="2"/>
</dbReference>
<dbReference type="EMBL" id="CP059693">
    <property type="protein sequence ID" value="WDE12632.1"/>
    <property type="molecule type" value="Genomic_DNA"/>
</dbReference>
<accession>A0ABY7VG10</accession>
<dbReference type="InterPro" id="IPR003644">
    <property type="entry name" value="Calx_beta"/>
</dbReference>
<evidence type="ECO:0000256" key="3">
    <source>
        <dbReference type="ARBA" id="ARBA00022837"/>
    </source>
</evidence>
<reference evidence="6 7" key="1">
    <citation type="journal article" date="2022" name="Mar. Drugs">
        <title>Bioassay-Guided Fractionation Leads to the Detection of Cholic Acid Generated by the Rare Thalassomonas sp.</title>
        <authorList>
            <person name="Pheiffer F."/>
            <person name="Schneider Y.K."/>
            <person name="Hansen E.H."/>
            <person name="Andersen J.H."/>
            <person name="Isaksson J."/>
            <person name="Busche T."/>
            <person name="R C."/>
            <person name="Kalinowski J."/>
            <person name="Zyl L.V."/>
            <person name="Trindade M."/>
        </authorList>
    </citation>
    <scope>NUCLEOTIDE SEQUENCE [LARGE SCALE GENOMIC DNA]</scope>
    <source>
        <strain evidence="6 7">A5K-61T</strain>
    </source>
</reference>
<evidence type="ECO:0000259" key="5">
    <source>
        <dbReference type="SMART" id="SM00237"/>
    </source>
</evidence>
<evidence type="ECO:0000256" key="1">
    <source>
        <dbReference type="ARBA" id="ARBA00022729"/>
    </source>
</evidence>
<keyword evidence="3" id="KW-0106">Calcium</keyword>
<sequence length="909" mass="97811">MIIKIAYLSLLTIFFSSKGFAHSEHDKARFIANQGQDKGKCDLALRPCKTLAYAVTQANKGDKILLAGGTYPITSSEELFYLKSALVPVYGGYNRFDHYQSQSPDSNPSLLLGVPAEMADNLRQQGFTLVADGKSQIDEKQLKKQLDSYASLNRMQSQQNCSNGQAGNFACNNIDLLAHMPLSQFSTSPGAASDIWGHVDLNTGNEYALMGLTNGIVVVDISDAASPVEVATIAGANSNWRDIKVYQYYDDNLKVWRAYAYATVDSTLDHVTIIDLNNLPHSVSLAEKNTAVATAHNLYISNTDPTLNIAKAGLTPSLQLLGTNKFSGAFHNYSLENPASLTPLNNASVGSGYSHDGSSVVISDNRAASDCQSNGHCTVFIDFNENEMKLWNISDPDNISQLGTAEYNDLAQEAKYVHSGWASEDLQTIFLHDEFDERVGGLNTTLRMFSIADLNNPVRIGTWTGDTAAADHNGYVRGNRYYMSTYERGLTVLDISQAANPVEVAYFDTFPSSNNATYNGAWGVYPFLPSGNILISDINSGLYILKDNSQTSLQGDISFSQSAISAVEGENIQISVARNAGSPTSDTGVSYQILPGSALAGEDYTPVSGTLTWTGGDNTTKTISVPVLADVNDEFGESFYLRLYNPTGGATLSSPSYLTVNIDGKANSGVIGFTQEEIIVPENQGPATITVSREGNAEGEVSVNYQLEDSSALIDEDVENTSGTLTWSDGDKSNKTITLTLINDDLSEEEETFTLNLASVNNSRLGNFNQLAVTISDDESNQAPSVNLGEDSQVNTRQSHTLTSTVSDRENDPLSYLWSQSSGPSVTMFDTSQSSMSFIAPDSASQLSFSLAVTDSKGATTTDSIIITVIAPEPDTGGSGGNGGGAVNLRYLLLLLPLIWRRLSRKTGD</sequence>
<dbReference type="RefSeq" id="WP_274052913.1">
    <property type="nucleotide sequence ID" value="NZ_CP059693.1"/>
</dbReference>
<keyword evidence="1 4" id="KW-0732">Signal</keyword>
<feature type="chain" id="PRO_5046762319" evidence="4">
    <location>
        <begin position="22"/>
        <end position="909"/>
    </location>
</feature>
<name>A0ABY7VG10_9GAMM</name>
<evidence type="ECO:0000313" key="6">
    <source>
        <dbReference type="EMBL" id="WDE12632.1"/>
    </source>
</evidence>
<protein>
    <submittedName>
        <fullName evidence="6">Choice-of-anchor B family protein</fullName>
    </submittedName>
</protein>
<dbReference type="SMART" id="SM00237">
    <property type="entry name" value="Calx_beta"/>
    <property type="match status" value="2"/>
</dbReference>
<feature type="signal peptide" evidence="4">
    <location>
        <begin position="1"/>
        <end position="21"/>
    </location>
</feature>
<dbReference type="InterPro" id="IPR027589">
    <property type="entry name" value="Choice_anch_B"/>
</dbReference>
<dbReference type="PANTHER" id="PTHR38787">
    <property type="entry name" value="REGULATORY P DOMAIN-CONTAINING PROTEIN"/>
    <property type="match status" value="1"/>
</dbReference>
<gene>
    <name evidence="6" type="ORF">H3N35_03920</name>
</gene>
<organism evidence="6 7">
    <name type="scientific">Thalassomonas haliotis</name>
    <dbReference type="NCBI Taxonomy" id="485448"/>
    <lineage>
        <taxon>Bacteria</taxon>
        <taxon>Pseudomonadati</taxon>
        <taxon>Pseudomonadota</taxon>
        <taxon>Gammaproteobacteria</taxon>
        <taxon>Alteromonadales</taxon>
        <taxon>Colwelliaceae</taxon>
        <taxon>Thalassomonas</taxon>
    </lineage>
</organism>
<dbReference type="Pfam" id="PF08309">
    <property type="entry name" value="LVIVD"/>
    <property type="match status" value="2"/>
</dbReference>
<evidence type="ECO:0000256" key="4">
    <source>
        <dbReference type="SAM" id="SignalP"/>
    </source>
</evidence>
<dbReference type="Pfam" id="PF03160">
    <property type="entry name" value="Calx-beta"/>
    <property type="match status" value="2"/>
</dbReference>
<dbReference type="Gene3D" id="2.60.40.10">
    <property type="entry name" value="Immunoglobulins"/>
    <property type="match status" value="1"/>
</dbReference>
<dbReference type="Proteomes" id="UP001215231">
    <property type="component" value="Chromosome"/>
</dbReference>
<dbReference type="InterPro" id="IPR013211">
    <property type="entry name" value="LVIVD"/>
</dbReference>
<feature type="domain" description="Calx-beta" evidence="5">
    <location>
        <begin position="540"/>
        <end position="644"/>
    </location>
</feature>
<dbReference type="PANTHER" id="PTHR38787:SF3">
    <property type="entry name" value="REGULATORY P DOMAIN-CONTAINING PROTEIN"/>
    <property type="match status" value="1"/>
</dbReference>
<dbReference type="InterPro" id="IPR035986">
    <property type="entry name" value="PKD_dom_sf"/>
</dbReference>
<dbReference type="InterPro" id="IPR013783">
    <property type="entry name" value="Ig-like_fold"/>
</dbReference>
<keyword evidence="7" id="KW-1185">Reference proteome</keyword>
<dbReference type="Gene3D" id="2.60.40.2030">
    <property type="match status" value="2"/>
</dbReference>
<evidence type="ECO:0000256" key="2">
    <source>
        <dbReference type="ARBA" id="ARBA00022737"/>
    </source>
</evidence>
<feature type="domain" description="Calx-beta" evidence="5">
    <location>
        <begin position="658"/>
        <end position="758"/>
    </location>
</feature>
<dbReference type="Pfam" id="PF22352">
    <property type="entry name" value="K319L-like_PKD"/>
    <property type="match status" value="1"/>
</dbReference>
<evidence type="ECO:0000313" key="7">
    <source>
        <dbReference type="Proteomes" id="UP001215231"/>
    </source>
</evidence>
<dbReference type="SUPFAM" id="SSF49299">
    <property type="entry name" value="PKD domain"/>
    <property type="match status" value="1"/>
</dbReference>